<dbReference type="EMBL" id="VORB01000016">
    <property type="protein sequence ID" value="TXC75246.1"/>
    <property type="molecule type" value="Genomic_DNA"/>
</dbReference>
<dbReference type="OrthoDB" id="1489647at2"/>
<reference evidence="1 2" key="1">
    <citation type="submission" date="2019-08" db="EMBL/GenBank/DDBJ databases">
        <title>Genome of Luteibaculum oceani JCM 18817.</title>
        <authorList>
            <person name="Bowman J.P."/>
        </authorList>
    </citation>
    <scope>NUCLEOTIDE SEQUENCE [LARGE SCALE GENOMIC DNA]</scope>
    <source>
        <strain evidence="1 2">JCM 18817</strain>
    </source>
</reference>
<comment type="caution">
    <text evidence="1">The sequence shown here is derived from an EMBL/GenBank/DDBJ whole genome shotgun (WGS) entry which is preliminary data.</text>
</comment>
<accession>A0A5C6USL0</accession>
<dbReference type="PROSITE" id="PS51257">
    <property type="entry name" value="PROKAR_LIPOPROTEIN"/>
    <property type="match status" value="1"/>
</dbReference>
<evidence type="ECO:0000313" key="2">
    <source>
        <dbReference type="Proteomes" id="UP000321168"/>
    </source>
</evidence>
<gene>
    <name evidence="1" type="ORF">FRX97_12045</name>
</gene>
<sequence length="639" mass="73656">MKLNIYVLITIMVFVSACQKEEIPVKKEYIPDSQLIGFSDFPEEGLLILGKQLKNPYSLEVMKRSKDSLMILGNDSLKYLNVRLTHYYVKFKPKNEDQRRMLKRDTSVIYSEVPLLYEIKKGGTYYKDPTLPDSTPNPLYTSVSVAHSFPPGIDYDIIDEQYFPEEMEDEILSNVIDELVNGALHLTNNFTEPLGISFKRPSKWRPSGRIRAWDDLVGGLVPVYKAKIRTTRYTKQRETYTDLNGYYTISTQYRRKVRYRLIWETNDYDLRVRSIFQARYTGPWKKESWNLDVQSHFGETKGLSAIHRASARYFYRNIEDLTRPTSGGPKYKVAYDHEETEGPLGVNNGHNEPTGVFNSIRIKGKNKNGTQRKVSQILSTTIHEWGHTTHRQIAGVIRYFLVNNVITESWARAIQAFIVPLEYNDLGVFNTGNYKDPTFRSYVDNQAYNKETYVTDPVLKPYSPLFIDLVDNFNQFVDKGYGGCSFGYKDDFKYISNTFRDCFIAEVPTGEEGFIYLDNLYYTPVNCCDCPVPGSFYDGANCKVLDVPDNCIAQLVKKPGLIDKLYITPEMDISADDYTDEISGYSPGFIEKEIIAIVDETNEKNAINRVRSILLDLDKPYGVSRKGIDLYFESFLDRR</sequence>
<evidence type="ECO:0000313" key="1">
    <source>
        <dbReference type="EMBL" id="TXC75246.1"/>
    </source>
</evidence>
<protein>
    <submittedName>
        <fullName evidence="1">Uncharacterized protein</fullName>
    </submittedName>
</protein>
<keyword evidence="2" id="KW-1185">Reference proteome</keyword>
<organism evidence="1 2">
    <name type="scientific">Luteibaculum oceani</name>
    <dbReference type="NCBI Taxonomy" id="1294296"/>
    <lineage>
        <taxon>Bacteria</taxon>
        <taxon>Pseudomonadati</taxon>
        <taxon>Bacteroidota</taxon>
        <taxon>Flavobacteriia</taxon>
        <taxon>Flavobacteriales</taxon>
        <taxon>Luteibaculaceae</taxon>
        <taxon>Luteibaculum</taxon>
    </lineage>
</organism>
<dbReference type="Proteomes" id="UP000321168">
    <property type="component" value="Unassembled WGS sequence"/>
</dbReference>
<dbReference type="AlphaFoldDB" id="A0A5C6USL0"/>
<dbReference type="RefSeq" id="WP_147015477.1">
    <property type="nucleotide sequence ID" value="NZ_VORB01000016.1"/>
</dbReference>
<name>A0A5C6USL0_9FLAO</name>
<proteinExistence type="predicted"/>